<proteinExistence type="predicted"/>
<dbReference type="RefSeq" id="WP_126980039.1">
    <property type="nucleotide sequence ID" value="NZ_PQSP01000004.1"/>
</dbReference>
<reference evidence="1 2" key="1">
    <citation type="submission" date="2018-01" db="EMBL/GenBank/DDBJ databases">
        <title>Saezia sanguinis gen. nov., sp. nov., in the order Burkholderiales isolated from human blood.</title>
        <authorList>
            <person name="Medina-Pascual M.J."/>
            <person name="Valdezate S."/>
            <person name="Monzon S."/>
            <person name="Cuesta I."/>
            <person name="Carrasco G."/>
            <person name="Villalon P."/>
            <person name="Saez-Nieto J.A."/>
        </authorList>
    </citation>
    <scope>NUCLEOTIDE SEQUENCE [LARGE SCALE GENOMIC DNA]</scope>
    <source>
        <strain evidence="1 2">CNM695-12</strain>
    </source>
</reference>
<keyword evidence="2" id="KW-1185">Reference proteome</keyword>
<name>A0A433SCT0_9BURK</name>
<gene>
    <name evidence="1" type="ORF">CUZ56_01838</name>
</gene>
<protein>
    <submittedName>
        <fullName evidence="1">Uncharacterized protein</fullName>
    </submittedName>
</protein>
<dbReference type="AlphaFoldDB" id="A0A433SCT0"/>
<comment type="caution">
    <text evidence="1">The sequence shown here is derived from an EMBL/GenBank/DDBJ whole genome shotgun (WGS) entry which is preliminary data.</text>
</comment>
<dbReference type="OrthoDB" id="7847134at2"/>
<dbReference type="Proteomes" id="UP000286947">
    <property type="component" value="Unassembled WGS sequence"/>
</dbReference>
<evidence type="ECO:0000313" key="1">
    <source>
        <dbReference type="EMBL" id="RUS66558.1"/>
    </source>
</evidence>
<evidence type="ECO:0000313" key="2">
    <source>
        <dbReference type="Proteomes" id="UP000286947"/>
    </source>
</evidence>
<dbReference type="EMBL" id="PQSP01000004">
    <property type="protein sequence ID" value="RUS66558.1"/>
    <property type="molecule type" value="Genomic_DNA"/>
</dbReference>
<organism evidence="1 2">
    <name type="scientific">Saezia sanguinis</name>
    <dbReference type="NCBI Taxonomy" id="1965230"/>
    <lineage>
        <taxon>Bacteria</taxon>
        <taxon>Pseudomonadati</taxon>
        <taxon>Pseudomonadota</taxon>
        <taxon>Betaproteobacteria</taxon>
        <taxon>Burkholderiales</taxon>
        <taxon>Saeziaceae</taxon>
        <taxon>Saezia</taxon>
    </lineage>
</organism>
<accession>A0A433SCT0</accession>
<sequence length="171" mass="20441">MNDDPYDVICPACGQMAQFHEPFVFLNRTPKRDAQHLYHQWGGWYVMERFPHLLRWTPPQSSSDQILRGAGDDKPGYQRWHKGVVLCSHCHDNRVHVLSWPEDAWWRWEVRGRLLYARNRQDALRILAFVRQKLRPKRWFRSSLGHVPTHFLTEQVRDEVVSRMQRSLLGS</sequence>